<dbReference type="Proteomes" id="UP000325081">
    <property type="component" value="Unassembled WGS sequence"/>
</dbReference>
<dbReference type="AlphaFoldDB" id="A0A5A7P7N7"/>
<evidence type="ECO:0000313" key="2">
    <source>
        <dbReference type="Proteomes" id="UP000325081"/>
    </source>
</evidence>
<accession>A0A5A7P7N7</accession>
<name>A0A5A7P7N7_STRAF</name>
<gene>
    <name evidence="1" type="ORF">STAS_04373</name>
</gene>
<comment type="caution">
    <text evidence="1">The sequence shown here is derived from an EMBL/GenBank/DDBJ whole genome shotgun (WGS) entry which is preliminary data.</text>
</comment>
<dbReference type="EMBL" id="BKCP01002780">
    <property type="protein sequence ID" value="GER28566.1"/>
    <property type="molecule type" value="Genomic_DNA"/>
</dbReference>
<organism evidence="1 2">
    <name type="scientific">Striga asiatica</name>
    <name type="common">Asiatic witchweed</name>
    <name type="synonym">Buchnera asiatica</name>
    <dbReference type="NCBI Taxonomy" id="4170"/>
    <lineage>
        <taxon>Eukaryota</taxon>
        <taxon>Viridiplantae</taxon>
        <taxon>Streptophyta</taxon>
        <taxon>Embryophyta</taxon>
        <taxon>Tracheophyta</taxon>
        <taxon>Spermatophyta</taxon>
        <taxon>Magnoliopsida</taxon>
        <taxon>eudicotyledons</taxon>
        <taxon>Gunneridae</taxon>
        <taxon>Pentapetalae</taxon>
        <taxon>asterids</taxon>
        <taxon>lamiids</taxon>
        <taxon>Lamiales</taxon>
        <taxon>Orobanchaceae</taxon>
        <taxon>Buchnereae</taxon>
        <taxon>Striga</taxon>
    </lineage>
</organism>
<reference evidence="2" key="1">
    <citation type="journal article" date="2019" name="Curr. Biol.">
        <title>Genome Sequence of Striga asiatica Provides Insight into the Evolution of Plant Parasitism.</title>
        <authorList>
            <person name="Yoshida S."/>
            <person name="Kim S."/>
            <person name="Wafula E.K."/>
            <person name="Tanskanen J."/>
            <person name="Kim Y.M."/>
            <person name="Honaas L."/>
            <person name="Yang Z."/>
            <person name="Spallek T."/>
            <person name="Conn C.E."/>
            <person name="Ichihashi Y."/>
            <person name="Cheong K."/>
            <person name="Cui S."/>
            <person name="Der J.P."/>
            <person name="Gundlach H."/>
            <person name="Jiao Y."/>
            <person name="Hori C."/>
            <person name="Ishida J.K."/>
            <person name="Kasahara H."/>
            <person name="Kiba T."/>
            <person name="Kim M.S."/>
            <person name="Koo N."/>
            <person name="Laohavisit A."/>
            <person name="Lee Y.H."/>
            <person name="Lumba S."/>
            <person name="McCourt P."/>
            <person name="Mortimer J.C."/>
            <person name="Mutuku J.M."/>
            <person name="Nomura T."/>
            <person name="Sasaki-Sekimoto Y."/>
            <person name="Seto Y."/>
            <person name="Wang Y."/>
            <person name="Wakatake T."/>
            <person name="Sakakibara H."/>
            <person name="Demura T."/>
            <person name="Yamaguchi S."/>
            <person name="Yoneyama K."/>
            <person name="Manabe R.I."/>
            <person name="Nelson D.C."/>
            <person name="Schulman A.H."/>
            <person name="Timko M.P."/>
            <person name="dePamphilis C.W."/>
            <person name="Choi D."/>
            <person name="Shirasu K."/>
        </authorList>
    </citation>
    <scope>NUCLEOTIDE SEQUENCE [LARGE SCALE GENOMIC DNA]</scope>
    <source>
        <strain evidence="2">cv. UVA1</strain>
    </source>
</reference>
<sequence length="230" mass="25670">MKLPKRFRLSGGIKAGHVDGSEISEHEGTLIIFIIVFTNCLDIDARATLQGRKERGRHAGNKLLVQGYFIHRNWRTPPSLSPESPENFEFARLVARVSRRMRLRCRRCMTLSCSIPTAQAIIACGSLEHHLIVSKAYDIALRPRFQQSHVFRSNASFSRCCLLARGACAQPACRYGSLRHSLAREYRALSADPPYDAGRTSLRLSTPSLSDLTALSAAFTRLSASWPRAT</sequence>
<protein>
    <submittedName>
        <fullName evidence="1">Cytochrome p450 81d1</fullName>
    </submittedName>
</protein>
<keyword evidence="2" id="KW-1185">Reference proteome</keyword>
<evidence type="ECO:0000313" key="1">
    <source>
        <dbReference type="EMBL" id="GER28566.1"/>
    </source>
</evidence>
<proteinExistence type="predicted"/>